<dbReference type="Gene3D" id="1.20.1600.10">
    <property type="entry name" value="Outer membrane efflux proteins (OEP)"/>
    <property type="match status" value="1"/>
</dbReference>
<dbReference type="GO" id="GO:0009279">
    <property type="term" value="C:cell outer membrane"/>
    <property type="evidence" value="ECO:0007669"/>
    <property type="project" value="UniProtKB-SubCell"/>
</dbReference>
<reference evidence="8 9" key="1">
    <citation type="submission" date="2019-04" db="EMBL/GenBank/DDBJ databases">
        <title>Azoarcus rhizosphaerae sp. nov. isolated from rhizosphere of Ficus religiosa.</title>
        <authorList>
            <person name="Lin S.-Y."/>
            <person name="Hameed A."/>
            <person name="Hsu Y.-H."/>
            <person name="Young C.-C."/>
        </authorList>
    </citation>
    <scope>NUCLEOTIDE SEQUENCE [LARGE SCALE GENOMIC DNA]</scope>
    <source>
        <strain evidence="8 9">CC-YHH848</strain>
    </source>
</reference>
<evidence type="ECO:0000256" key="6">
    <source>
        <dbReference type="ARBA" id="ARBA00023136"/>
    </source>
</evidence>
<evidence type="ECO:0000256" key="7">
    <source>
        <dbReference type="ARBA" id="ARBA00023237"/>
    </source>
</evidence>
<dbReference type="PANTHER" id="PTHR30026">
    <property type="entry name" value="OUTER MEMBRANE PROTEIN TOLC"/>
    <property type="match status" value="1"/>
</dbReference>
<dbReference type="PANTHER" id="PTHR30026:SF23">
    <property type="entry name" value="TO APRF-PUTATIVE OUTER MEMBRANE EFFLUX PROTEIN OR SECRETED ALKALINE PHOSPHATASE-RELATED"/>
    <property type="match status" value="1"/>
</dbReference>
<dbReference type="Proteomes" id="UP000307956">
    <property type="component" value="Unassembled WGS sequence"/>
</dbReference>
<evidence type="ECO:0000256" key="3">
    <source>
        <dbReference type="ARBA" id="ARBA00022448"/>
    </source>
</evidence>
<evidence type="ECO:0000256" key="5">
    <source>
        <dbReference type="ARBA" id="ARBA00022692"/>
    </source>
</evidence>
<evidence type="ECO:0000313" key="9">
    <source>
        <dbReference type="Proteomes" id="UP000307956"/>
    </source>
</evidence>
<comment type="similarity">
    <text evidence="2">Belongs to the outer membrane factor (OMF) (TC 1.B.17) family.</text>
</comment>
<keyword evidence="4" id="KW-1134">Transmembrane beta strand</keyword>
<dbReference type="OrthoDB" id="9791261at2"/>
<protein>
    <submittedName>
        <fullName evidence="8">TolC family protein</fullName>
    </submittedName>
</protein>
<dbReference type="SUPFAM" id="SSF56954">
    <property type="entry name" value="Outer membrane efflux proteins (OEP)"/>
    <property type="match status" value="1"/>
</dbReference>
<evidence type="ECO:0000256" key="4">
    <source>
        <dbReference type="ARBA" id="ARBA00022452"/>
    </source>
</evidence>
<dbReference type="GO" id="GO:1990281">
    <property type="term" value="C:efflux pump complex"/>
    <property type="evidence" value="ECO:0007669"/>
    <property type="project" value="TreeGrafter"/>
</dbReference>
<keyword evidence="9" id="KW-1185">Reference proteome</keyword>
<dbReference type="AlphaFoldDB" id="A0A4S4AWP7"/>
<sequence length="394" mass="43023">MGASVAGLLDYARSRNPDFAASTLEAGAAQARVDAAGALPDPRFQVELMDFTNTMNGRSTSLLPGQVGETRYRVIQPLPGWGKRDLARQAAEARAGQADAQRETAWSELSAEIGAAWLRYYGADRELGLQRDALLVLQGLEETALSRYRLGQLPQQAVLRAQREITAQRIALLAAEQRRKGLATALNGLLARVPDAALAEPADPPTLPERLDFAELVERARQRNPGVLTETLGVDVARAQREQTYRERYPDFSVGFTHNRPDEGKASWDLMFEVMIPLQQGSRRAQEREAEYMLSAADARRAAVANRVAAELGAAWAAYASGLESLRLLRGTLLPQAEATRDATRAAFAGGRADFDGVLEAERQWIEARTALLGAEVDARMALNDMEKLAGETK</sequence>
<dbReference type="EMBL" id="SSOD01000002">
    <property type="protein sequence ID" value="THF64462.1"/>
    <property type="molecule type" value="Genomic_DNA"/>
</dbReference>
<comment type="caution">
    <text evidence="8">The sequence shown here is derived from an EMBL/GenBank/DDBJ whole genome shotgun (WGS) entry which is preliminary data.</text>
</comment>
<evidence type="ECO:0000313" key="8">
    <source>
        <dbReference type="EMBL" id="THF64462.1"/>
    </source>
</evidence>
<organism evidence="8 9">
    <name type="scientific">Pseudothauera rhizosphaerae</name>
    <dbReference type="NCBI Taxonomy" id="2565932"/>
    <lineage>
        <taxon>Bacteria</taxon>
        <taxon>Pseudomonadati</taxon>
        <taxon>Pseudomonadota</taxon>
        <taxon>Betaproteobacteria</taxon>
        <taxon>Rhodocyclales</taxon>
        <taxon>Zoogloeaceae</taxon>
        <taxon>Pseudothauera</taxon>
    </lineage>
</organism>
<comment type="subcellular location">
    <subcellularLocation>
        <location evidence="1">Cell outer membrane</location>
    </subcellularLocation>
</comment>
<name>A0A4S4AWP7_9RHOO</name>
<dbReference type="Pfam" id="PF02321">
    <property type="entry name" value="OEP"/>
    <property type="match status" value="2"/>
</dbReference>
<keyword evidence="7" id="KW-0998">Cell outer membrane</keyword>
<keyword evidence="6" id="KW-0472">Membrane</keyword>
<evidence type="ECO:0000256" key="2">
    <source>
        <dbReference type="ARBA" id="ARBA00007613"/>
    </source>
</evidence>
<dbReference type="InterPro" id="IPR051906">
    <property type="entry name" value="TolC-like"/>
</dbReference>
<proteinExistence type="inferred from homology"/>
<evidence type="ECO:0000256" key="1">
    <source>
        <dbReference type="ARBA" id="ARBA00004442"/>
    </source>
</evidence>
<gene>
    <name evidence="8" type="ORF">E6O51_03030</name>
</gene>
<dbReference type="GO" id="GO:0015562">
    <property type="term" value="F:efflux transmembrane transporter activity"/>
    <property type="evidence" value="ECO:0007669"/>
    <property type="project" value="InterPro"/>
</dbReference>
<keyword evidence="5" id="KW-0812">Transmembrane</keyword>
<accession>A0A4S4AWP7</accession>
<dbReference type="GO" id="GO:0015288">
    <property type="term" value="F:porin activity"/>
    <property type="evidence" value="ECO:0007669"/>
    <property type="project" value="TreeGrafter"/>
</dbReference>
<keyword evidence="3" id="KW-0813">Transport</keyword>
<dbReference type="InterPro" id="IPR003423">
    <property type="entry name" value="OMP_efflux"/>
</dbReference>